<dbReference type="InterPro" id="IPR004665">
    <property type="entry name" value="Term_rho"/>
</dbReference>
<gene>
    <name evidence="9" type="primary">rho</name>
    <name evidence="14" type="ORF">DCE93_04755</name>
</gene>
<dbReference type="PANTHER" id="PTHR46425">
    <property type="entry name" value="TRANSCRIPTION TERMINATION FACTOR RHO"/>
    <property type="match status" value="1"/>
</dbReference>
<dbReference type="EMBL" id="CP028913">
    <property type="protein sequence ID" value="AWB95053.1"/>
    <property type="molecule type" value="Genomic_DNA"/>
</dbReference>
<feature type="compositionally biased region" description="Low complexity" evidence="12">
    <location>
        <begin position="133"/>
        <end position="142"/>
    </location>
</feature>
<keyword evidence="2 9" id="KW-0547">Nucleotide-binding</keyword>
<evidence type="ECO:0000256" key="1">
    <source>
        <dbReference type="ARBA" id="ARBA00022472"/>
    </source>
</evidence>
<dbReference type="SMART" id="SM00382">
    <property type="entry name" value="AAA"/>
    <property type="match status" value="1"/>
</dbReference>
<comment type="caution">
    <text evidence="9">Lacks conserved residue(s) required for the propagation of feature annotation.</text>
</comment>
<dbReference type="AlphaFoldDB" id="A0A2S0WUP4"/>
<dbReference type="GO" id="GO:0016787">
    <property type="term" value="F:hydrolase activity"/>
    <property type="evidence" value="ECO:0007669"/>
    <property type="project" value="UniProtKB-KW"/>
</dbReference>
<feature type="binding site" evidence="9">
    <location>
        <position position="503"/>
    </location>
    <ligand>
        <name>ATP</name>
        <dbReference type="ChEBI" id="CHEBI:30616"/>
    </ligand>
</feature>
<keyword evidence="4 9" id="KW-0347">Helicase</keyword>
<dbReference type="GO" id="GO:0003723">
    <property type="term" value="F:RNA binding"/>
    <property type="evidence" value="ECO:0007669"/>
    <property type="project" value="UniProtKB-UniRule"/>
</dbReference>
<sequence>MTNGTDHADRVANTARLSSMKVAELQELAASLGLGGGSKRRKGELVELISAHQEGAAGAEPTAPVEEIAADTVPPEATARVELDVPGLTEPRIERDAPAEAAPVAPEAAADAAPTADAPADAPAARQRRQPRRATSATTAAVQHVNGGGAGVGLVPETDDAREAARAAVREELAAATGEGARGAQSGDGDGESPAAEEPRQGRSRNRGRRGGERGDRGERGDDAQKAEQQKQGERQPGRQNGDRQNGDRQNAEQQGAKAGEPRQGGEADKAKQNDGGRGRDTQARDSQARDAQARDNQARDAQAQLEGEGGRRNRYRDRKRRGQGVGDELEPEILDDDVLIPIAGILDVLDNYAFVRTTGYLPGPSDVYVSLGQVKKYNLRKGDAVVGAIKQPRDGDSNSRQKYNALVKVDSINGQTADEAAARVEFQSLTPLYPQERLRLETEPTKLTQRIIDLVAPIGKGQRGLIVAPPKAGKTIVLQQIANAISINNPEVHLMVVLVDERPEEVTDMQRTVKGEVIASTFDRPAEDHTTVAELAIERAKRLVELGHDVVVLLDSITRLGRAYNLAAPASGRILSGGVDASALYPPKRFFGAARNIENGGSLTILATALVETGSKMDEVIFEEFKGTGNSELRLSRQLADKRIFPAVDVNASSTRREEMLLSADEVKITWKLRRALAGLEQQQALEAVLGRLKETQSNVEFLMLMQKSMPVAAGHGNSHGHETDHR</sequence>
<dbReference type="SMART" id="SM00357">
    <property type="entry name" value="CSP"/>
    <property type="match status" value="1"/>
</dbReference>
<accession>A0A2S0WUP4</accession>
<keyword evidence="8 9" id="KW-0804">Transcription</keyword>
<evidence type="ECO:0000256" key="5">
    <source>
        <dbReference type="ARBA" id="ARBA00022840"/>
    </source>
</evidence>
<dbReference type="GO" id="GO:0006353">
    <property type="term" value="P:DNA-templated transcription termination"/>
    <property type="evidence" value="ECO:0007669"/>
    <property type="project" value="UniProtKB-UniRule"/>
</dbReference>
<reference evidence="14 15" key="1">
    <citation type="submission" date="2018-04" db="EMBL/GenBank/DDBJ databases">
        <authorList>
            <person name="Li J."/>
        </authorList>
    </citation>
    <scope>NUCLEOTIDE SEQUENCE [LARGE SCALE GENOMIC DNA]</scope>
    <source>
        <strain evidence="15">30A</strain>
    </source>
</reference>
<dbReference type="KEGG" id="agm:DCE93_04755"/>
<feature type="domain" description="Rho RNA-BD" evidence="13">
    <location>
        <begin position="340"/>
        <end position="417"/>
    </location>
</feature>
<evidence type="ECO:0000256" key="2">
    <source>
        <dbReference type="ARBA" id="ARBA00022741"/>
    </source>
</evidence>
<dbReference type="InterPro" id="IPR011112">
    <property type="entry name" value="Rho-like_N"/>
</dbReference>
<dbReference type="Gene3D" id="2.40.50.140">
    <property type="entry name" value="Nucleic acid-binding proteins"/>
    <property type="match status" value="1"/>
</dbReference>
<dbReference type="InterPro" id="IPR041703">
    <property type="entry name" value="Rho_factor_ATP-bd"/>
</dbReference>
<dbReference type="NCBIfam" id="TIGR00767">
    <property type="entry name" value="rho"/>
    <property type="match status" value="1"/>
</dbReference>
<feature type="compositionally biased region" description="Basic and acidic residues" evidence="12">
    <location>
        <begin position="159"/>
        <end position="173"/>
    </location>
</feature>
<dbReference type="HAMAP" id="MF_01884">
    <property type="entry name" value="Rho"/>
    <property type="match status" value="1"/>
</dbReference>
<feature type="region of interest" description="Disordered" evidence="12">
    <location>
        <begin position="71"/>
        <end position="327"/>
    </location>
</feature>
<evidence type="ECO:0000256" key="7">
    <source>
        <dbReference type="ARBA" id="ARBA00023015"/>
    </source>
</evidence>
<dbReference type="InterPro" id="IPR000194">
    <property type="entry name" value="ATPase_F1/V1/A1_a/bsu_nucl-bd"/>
</dbReference>
<keyword evidence="7 9" id="KW-0805">Transcription regulation</keyword>
<feature type="binding site" evidence="9">
    <location>
        <begin position="472"/>
        <end position="477"/>
    </location>
    <ligand>
        <name>ATP</name>
        <dbReference type="ChEBI" id="CHEBI:30616"/>
    </ligand>
</feature>
<evidence type="ECO:0000256" key="8">
    <source>
        <dbReference type="ARBA" id="ARBA00023163"/>
    </source>
</evidence>
<comment type="function">
    <text evidence="9">Facilitates transcription termination by a mechanism that involves Rho binding to the nascent RNA, activation of Rho's RNA-dependent ATPase activity, and release of the mRNA from the DNA template.</text>
</comment>
<dbReference type="InterPro" id="IPR011129">
    <property type="entry name" value="CSD"/>
</dbReference>
<evidence type="ECO:0000256" key="6">
    <source>
        <dbReference type="ARBA" id="ARBA00022884"/>
    </source>
</evidence>
<dbReference type="Pfam" id="PF07497">
    <property type="entry name" value="Rho_RNA_bind"/>
    <property type="match status" value="1"/>
</dbReference>
<evidence type="ECO:0000256" key="11">
    <source>
        <dbReference type="PROSITE-ProRule" id="PRU01203"/>
    </source>
</evidence>
<evidence type="ECO:0000256" key="10">
    <source>
        <dbReference type="NCBIfam" id="TIGR00767"/>
    </source>
</evidence>
<dbReference type="GO" id="GO:0005524">
    <property type="term" value="F:ATP binding"/>
    <property type="evidence" value="ECO:0007669"/>
    <property type="project" value="UniProtKB-UniRule"/>
</dbReference>
<evidence type="ECO:0000256" key="3">
    <source>
        <dbReference type="ARBA" id="ARBA00022801"/>
    </source>
</evidence>
<organism evidence="14 15">
    <name type="scientific">Agromyces badenianii</name>
    <dbReference type="NCBI Taxonomy" id="2080742"/>
    <lineage>
        <taxon>Bacteria</taxon>
        <taxon>Bacillati</taxon>
        <taxon>Actinomycetota</taxon>
        <taxon>Actinomycetes</taxon>
        <taxon>Micrococcales</taxon>
        <taxon>Microbacteriaceae</taxon>
        <taxon>Agromyces</taxon>
    </lineage>
</organism>
<keyword evidence="15" id="KW-1185">Reference proteome</keyword>
<dbReference type="InterPro" id="IPR027417">
    <property type="entry name" value="P-loop_NTPase"/>
</dbReference>
<protein>
    <recommendedName>
        <fullName evidence="9 10">Transcription termination factor Rho</fullName>
        <ecNumber evidence="9 10">3.6.4.-</ecNumber>
    </recommendedName>
    <alternativeName>
        <fullName evidence="9">ATP-dependent helicase Rho</fullName>
    </alternativeName>
</protein>
<keyword evidence="3 9" id="KW-0378">Hydrolase</keyword>
<feature type="compositionally biased region" description="Basic residues" evidence="12">
    <location>
        <begin position="313"/>
        <end position="323"/>
    </location>
</feature>
<comment type="similarity">
    <text evidence="9 11">Belongs to the Rho family.</text>
</comment>
<feature type="compositionally biased region" description="Basic and acidic residues" evidence="12">
    <location>
        <begin position="210"/>
        <end position="251"/>
    </location>
</feature>
<evidence type="ECO:0000256" key="9">
    <source>
        <dbReference type="HAMAP-Rule" id="MF_01884"/>
    </source>
</evidence>
<dbReference type="InterPro" id="IPR003593">
    <property type="entry name" value="AAA+_ATPase"/>
</dbReference>
<evidence type="ECO:0000256" key="12">
    <source>
        <dbReference type="SAM" id="MobiDB-lite"/>
    </source>
</evidence>
<dbReference type="SUPFAM" id="SSF50249">
    <property type="entry name" value="Nucleic acid-binding proteins"/>
    <property type="match status" value="1"/>
</dbReference>
<dbReference type="InterPro" id="IPR011113">
    <property type="entry name" value="Rho_RNA-bd"/>
</dbReference>
<name>A0A2S0WUP4_9MICO</name>
<dbReference type="Proteomes" id="UP000244729">
    <property type="component" value="Chromosome"/>
</dbReference>
<keyword evidence="6 9" id="KW-0694">RNA-binding</keyword>
<dbReference type="InterPro" id="IPR012340">
    <property type="entry name" value="NA-bd_OB-fold"/>
</dbReference>
<dbReference type="NCBIfam" id="NF006886">
    <property type="entry name" value="PRK09376.1"/>
    <property type="match status" value="1"/>
</dbReference>
<dbReference type="GO" id="GO:0004386">
    <property type="term" value="F:helicase activity"/>
    <property type="evidence" value="ECO:0007669"/>
    <property type="project" value="UniProtKB-UniRule"/>
</dbReference>
<dbReference type="EC" id="3.6.4.-" evidence="9 10"/>
<dbReference type="Gene3D" id="3.40.50.300">
    <property type="entry name" value="P-loop containing nucleotide triphosphate hydrolases"/>
    <property type="match status" value="1"/>
</dbReference>
<keyword evidence="5 9" id="KW-0067">ATP-binding</keyword>
<evidence type="ECO:0000313" key="14">
    <source>
        <dbReference type="EMBL" id="AWB95053.1"/>
    </source>
</evidence>
<dbReference type="SUPFAM" id="SSF52540">
    <property type="entry name" value="P-loop containing nucleoside triphosphate hydrolases"/>
    <property type="match status" value="1"/>
</dbReference>
<feature type="binding site" evidence="9">
    <location>
        <begin position="460"/>
        <end position="465"/>
    </location>
    <ligand>
        <name>ATP</name>
        <dbReference type="ChEBI" id="CHEBI:30616"/>
    </ligand>
</feature>
<dbReference type="GO" id="GO:0008186">
    <property type="term" value="F:ATP-dependent activity, acting on RNA"/>
    <property type="evidence" value="ECO:0007669"/>
    <property type="project" value="UniProtKB-UniRule"/>
</dbReference>
<comment type="subunit">
    <text evidence="9">Homohexamer. The homohexamer assembles into an open ring structure.</text>
</comment>
<dbReference type="OrthoDB" id="9805197at2"/>
<evidence type="ECO:0000313" key="15">
    <source>
        <dbReference type="Proteomes" id="UP000244729"/>
    </source>
</evidence>
<keyword evidence="1 9" id="KW-0806">Transcription termination</keyword>
<dbReference type="SMART" id="SM00959">
    <property type="entry name" value="Rho_N"/>
    <property type="match status" value="1"/>
</dbReference>
<evidence type="ECO:0000256" key="4">
    <source>
        <dbReference type="ARBA" id="ARBA00022806"/>
    </source>
</evidence>
<dbReference type="PROSITE" id="PS51856">
    <property type="entry name" value="RHO_RNA_BD"/>
    <property type="match status" value="1"/>
</dbReference>
<proteinExistence type="inferred from homology"/>
<feature type="compositionally biased region" description="Basic and acidic residues" evidence="12">
    <location>
        <begin position="260"/>
        <end position="299"/>
    </location>
</feature>
<evidence type="ECO:0000259" key="13">
    <source>
        <dbReference type="PROSITE" id="PS51856"/>
    </source>
</evidence>
<dbReference type="Pfam" id="PF00006">
    <property type="entry name" value="ATP-synt_ab"/>
    <property type="match status" value="1"/>
</dbReference>
<feature type="compositionally biased region" description="Low complexity" evidence="12">
    <location>
        <begin position="99"/>
        <end position="125"/>
    </location>
</feature>
<dbReference type="CDD" id="cd01128">
    <property type="entry name" value="rho_factor_C"/>
    <property type="match status" value="1"/>
</dbReference>
<dbReference type="PANTHER" id="PTHR46425:SF1">
    <property type="entry name" value="TRANSCRIPTION TERMINATION FACTOR RHO"/>
    <property type="match status" value="1"/>
</dbReference>